<proteinExistence type="predicted"/>
<feature type="compositionally biased region" description="Basic and acidic residues" evidence="2">
    <location>
        <begin position="123"/>
        <end position="149"/>
    </location>
</feature>
<reference evidence="3 4" key="1">
    <citation type="journal article" date="2021" name="J. Hered.">
        <title>A chromosome-level genome assembly of the parasitoid wasp, Cotesia glomerata (Hymenoptera: Braconidae).</title>
        <authorList>
            <person name="Pinto B.J."/>
            <person name="Weis J.J."/>
            <person name="Gamble T."/>
            <person name="Ode P.J."/>
            <person name="Paul R."/>
            <person name="Zaspel J.M."/>
        </authorList>
    </citation>
    <scope>NUCLEOTIDE SEQUENCE [LARGE SCALE GENOMIC DNA]</scope>
    <source>
        <strain evidence="3">CgM1</strain>
    </source>
</reference>
<dbReference type="EMBL" id="JAHXZJ010000002">
    <property type="protein sequence ID" value="KAH0563745.1"/>
    <property type="molecule type" value="Genomic_DNA"/>
</dbReference>
<gene>
    <name evidence="3" type="ORF">KQX54_005563</name>
</gene>
<name>A0AAV7J1Q2_COTGL</name>
<feature type="region of interest" description="Disordered" evidence="2">
    <location>
        <begin position="59"/>
        <end position="149"/>
    </location>
</feature>
<feature type="coiled-coil region" evidence="1">
    <location>
        <begin position="236"/>
        <end position="263"/>
    </location>
</feature>
<dbReference type="AlphaFoldDB" id="A0AAV7J1Q2"/>
<feature type="region of interest" description="Disordered" evidence="2">
    <location>
        <begin position="266"/>
        <end position="336"/>
    </location>
</feature>
<dbReference type="Proteomes" id="UP000826195">
    <property type="component" value="Unassembled WGS sequence"/>
</dbReference>
<evidence type="ECO:0000256" key="1">
    <source>
        <dbReference type="SAM" id="Coils"/>
    </source>
</evidence>
<organism evidence="3 4">
    <name type="scientific">Cotesia glomerata</name>
    <name type="common">Lepidopteran parasitic wasp</name>
    <name type="synonym">Apanteles glomeratus</name>
    <dbReference type="NCBI Taxonomy" id="32391"/>
    <lineage>
        <taxon>Eukaryota</taxon>
        <taxon>Metazoa</taxon>
        <taxon>Ecdysozoa</taxon>
        <taxon>Arthropoda</taxon>
        <taxon>Hexapoda</taxon>
        <taxon>Insecta</taxon>
        <taxon>Pterygota</taxon>
        <taxon>Neoptera</taxon>
        <taxon>Endopterygota</taxon>
        <taxon>Hymenoptera</taxon>
        <taxon>Apocrita</taxon>
        <taxon>Ichneumonoidea</taxon>
        <taxon>Braconidae</taxon>
        <taxon>Microgastrinae</taxon>
        <taxon>Cotesia</taxon>
    </lineage>
</organism>
<comment type="caution">
    <text evidence="3">The sequence shown here is derived from an EMBL/GenBank/DDBJ whole genome shotgun (WGS) entry which is preliminary data.</text>
</comment>
<sequence>MEYALIEIPSLKKKCVVETTKIKDFGQYNSLSKGKIYSYCEGGQIFKCIILKTADTEEEMNDSSKRIRRPKYNKSSLSDDTDEEDSQVAMMKQKRKFQATSKLSAKKQRSDDILRAYNIQRQKNSEGMRNKARESSEEHEESSDKENEQVRKVFEKENIEDRRNQESNVVTEEYENNNPEVIGETVNNNDDRIIYVDAEIHETEPAISKSLEIPPSDTPTIRQQENLNGDSETVMLTDVLKKNRQQANEIKKLTRKLQQYQRQSFIDRQERHQQQQNEQDQQQHHLQQERHQQQQHEQDQQQHHLQQERHQQQHQQPQQQHQNRLQNGNDDLHQITNPIYIGGNTFISSLEHTEAFNAYKPAKFMKIMSHAIWTPEHLALRAVRVQKNNLDRLPLTPQKKVVLIHNYKKFLIKRNLSREMMDVEMRNFNEYLGAAITSARKKVL</sequence>
<feature type="compositionally biased region" description="Basic and acidic residues" evidence="2">
    <location>
        <begin position="281"/>
        <end position="311"/>
    </location>
</feature>
<keyword evidence="1" id="KW-0175">Coiled coil</keyword>
<accession>A0AAV7J1Q2</accession>
<evidence type="ECO:0000256" key="2">
    <source>
        <dbReference type="SAM" id="MobiDB-lite"/>
    </source>
</evidence>
<keyword evidence="4" id="KW-1185">Reference proteome</keyword>
<evidence type="ECO:0000313" key="3">
    <source>
        <dbReference type="EMBL" id="KAH0563745.1"/>
    </source>
</evidence>
<feature type="compositionally biased region" description="Low complexity" evidence="2">
    <location>
        <begin position="313"/>
        <end position="327"/>
    </location>
</feature>
<evidence type="ECO:0000313" key="4">
    <source>
        <dbReference type="Proteomes" id="UP000826195"/>
    </source>
</evidence>
<protein>
    <submittedName>
        <fullName evidence="3">Uncharacterized protein</fullName>
    </submittedName>
</protein>